<comment type="similarity">
    <text evidence="1 8">Belongs to the class-I aminoacyl-tRNA synthetase family. Glutamate--tRNA ligase type 1 subfamily.</text>
</comment>
<keyword evidence="2 8" id="KW-0963">Cytoplasm</keyword>
<comment type="subunit">
    <text evidence="8">Monomer.</text>
</comment>
<evidence type="ECO:0000259" key="9">
    <source>
        <dbReference type="Pfam" id="PF00749"/>
    </source>
</evidence>
<keyword evidence="3 8" id="KW-0436">Ligase</keyword>
<evidence type="ECO:0000256" key="2">
    <source>
        <dbReference type="ARBA" id="ARBA00022490"/>
    </source>
</evidence>
<dbReference type="FunFam" id="3.40.50.620:FF:000127">
    <property type="entry name" value="Glutamate--tRNA ligase"/>
    <property type="match status" value="1"/>
</dbReference>
<dbReference type="GO" id="GO:0008270">
    <property type="term" value="F:zinc ion binding"/>
    <property type="evidence" value="ECO:0007669"/>
    <property type="project" value="InterPro"/>
</dbReference>
<feature type="short sequence motif" description="'HIGH' region" evidence="8">
    <location>
        <begin position="11"/>
        <end position="21"/>
    </location>
</feature>
<dbReference type="GO" id="GO:0004818">
    <property type="term" value="F:glutamate-tRNA ligase activity"/>
    <property type="evidence" value="ECO:0007669"/>
    <property type="project" value="UniProtKB-UniRule"/>
</dbReference>
<dbReference type="InterPro" id="IPR008925">
    <property type="entry name" value="aa_tRNA-synth_I_cd-bd_sf"/>
</dbReference>
<dbReference type="InterPro" id="IPR049940">
    <property type="entry name" value="GluQ/Sye"/>
</dbReference>
<keyword evidence="4 8" id="KW-0547">Nucleotide-binding</keyword>
<dbReference type="SUPFAM" id="SSF52374">
    <property type="entry name" value="Nucleotidylyl transferase"/>
    <property type="match status" value="1"/>
</dbReference>
<evidence type="ECO:0000256" key="7">
    <source>
        <dbReference type="ARBA" id="ARBA00023146"/>
    </source>
</evidence>
<dbReference type="InterPro" id="IPR020058">
    <property type="entry name" value="Glu/Gln-tRNA-synth_Ib_cat-dom"/>
</dbReference>
<sequence length="512" mass="58364">MEREVRVRFAPSPTGPLHIGGVRTALYNYLFAKKMGGKMLLRIEDTDQNRFVPGAENYIFESLAWCGIQLDESPLTGGPHAPYRQSERKPMYMQYAMQLVEAGHAYYAFDTAEELEAMRERLKAAKVATPQYNAITRNSMKNSLTLPKDEVQQRLESGEPYVIRLKVPHKEEVRLKDLIRGWVVVHSSAIDDKVLMKSDGMPTYHLANIVDDHLMEITHVIRGEEWLPSAPLHVLLYRYFGWESTMPEFAHLPLLLKPDGNGKLSKRDGDKLGFPVFPLQWFDPFTNEKSSGYRESGYLPEAFVNFLAFLGWNPGTQQELFTMDELIEAFTIDRIGKSGTRFDINKARWFNEQYLRAKPDEELAQYLITALEEHHIECSLEKATKISGVMKERVTFPQDFWREASYFFVAPEHYNEQVAGKKWNSSAVTVFEDFKNQLDSITDFTADNVKALLTQVLEQQGKKIGQVMQALRLAITGLEAGPDLMAIIEVIGPKETASRIEAAIAKLQPFAV</sequence>
<dbReference type="InterPro" id="IPR020751">
    <property type="entry name" value="aa-tRNA-synth_I_codon-bd_sub2"/>
</dbReference>
<feature type="short sequence motif" description="'KMSKS' region" evidence="8">
    <location>
        <begin position="263"/>
        <end position="267"/>
    </location>
</feature>
<dbReference type="InterPro" id="IPR004527">
    <property type="entry name" value="Glu-tRNA-ligase_bac/mito"/>
</dbReference>
<evidence type="ECO:0000259" key="10">
    <source>
        <dbReference type="Pfam" id="PF19269"/>
    </source>
</evidence>
<dbReference type="Gene3D" id="3.40.50.620">
    <property type="entry name" value="HUPs"/>
    <property type="match status" value="1"/>
</dbReference>
<dbReference type="InterPro" id="IPR001412">
    <property type="entry name" value="aa-tRNA-synth_I_CS"/>
</dbReference>
<comment type="subcellular location">
    <subcellularLocation>
        <location evidence="8">Cytoplasm</location>
    </subcellularLocation>
</comment>
<organism evidence="11 12">
    <name type="scientific">Adhaeribacter pallidiroseus</name>
    <dbReference type="NCBI Taxonomy" id="2072847"/>
    <lineage>
        <taxon>Bacteria</taxon>
        <taxon>Pseudomonadati</taxon>
        <taxon>Bacteroidota</taxon>
        <taxon>Cytophagia</taxon>
        <taxon>Cytophagales</taxon>
        <taxon>Hymenobacteraceae</taxon>
        <taxon>Adhaeribacter</taxon>
    </lineage>
</organism>
<dbReference type="Pfam" id="PF00749">
    <property type="entry name" value="tRNA-synt_1c"/>
    <property type="match status" value="1"/>
</dbReference>
<dbReference type="PROSITE" id="PS00178">
    <property type="entry name" value="AA_TRNA_LIGASE_I"/>
    <property type="match status" value="1"/>
</dbReference>
<dbReference type="GO" id="GO:0005829">
    <property type="term" value="C:cytosol"/>
    <property type="evidence" value="ECO:0007669"/>
    <property type="project" value="TreeGrafter"/>
</dbReference>
<gene>
    <name evidence="8 11" type="primary">gltX</name>
    <name evidence="11" type="ORF">AHMF7616_04511</name>
</gene>
<keyword evidence="12" id="KW-1185">Reference proteome</keyword>
<dbReference type="Proteomes" id="UP000253919">
    <property type="component" value="Unassembled WGS sequence"/>
</dbReference>
<dbReference type="EC" id="6.1.1.17" evidence="8"/>
<dbReference type="PANTHER" id="PTHR43311">
    <property type="entry name" value="GLUTAMATE--TRNA LIGASE"/>
    <property type="match status" value="1"/>
</dbReference>
<dbReference type="GO" id="GO:0006424">
    <property type="term" value="P:glutamyl-tRNA aminoacylation"/>
    <property type="evidence" value="ECO:0007669"/>
    <property type="project" value="UniProtKB-UniRule"/>
</dbReference>
<keyword evidence="5 8" id="KW-0067">ATP-binding</keyword>
<dbReference type="PRINTS" id="PR00987">
    <property type="entry name" value="TRNASYNTHGLU"/>
</dbReference>
<comment type="caution">
    <text evidence="11">The sequence shown here is derived from an EMBL/GenBank/DDBJ whole genome shotgun (WGS) entry which is preliminary data.</text>
</comment>
<accession>A0A369QND3</accession>
<dbReference type="GO" id="GO:0000049">
    <property type="term" value="F:tRNA binding"/>
    <property type="evidence" value="ECO:0007669"/>
    <property type="project" value="InterPro"/>
</dbReference>
<dbReference type="NCBIfam" id="TIGR00464">
    <property type="entry name" value="gltX_bact"/>
    <property type="match status" value="1"/>
</dbReference>
<dbReference type="PANTHER" id="PTHR43311:SF2">
    <property type="entry name" value="GLUTAMATE--TRNA LIGASE, MITOCHONDRIAL-RELATED"/>
    <property type="match status" value="1"/>
</dbReference>
<evidence type="ECO:0000256" key="8">
    <source>
        <dbReference type="HAMAP-Rule" id="MF_00022"/>
    </source>
</evidence>
<name>A0A369QND3_9BACT</name>
<dbReference type="RefSeq" id="WP_115374824.1">
    <property type="nucleotide sequence ID" value="NZ_QASA01000001.1"/>
</dbReference>
<dbReference type="AlphaFoldDB" id="A0A369QND3"/>
<dbReference type="InterPro" id="IPR000924">
    <property type="entry name" value="Glu/Gln-tRNA-synth"/>
</dbReference>
<proteinExistence type="inferred from homology"/>
<protein>
    <recommendedName>
        <fullName evidence="8">Glutamate--tRNA ligase</fullName>
        <ecNumber evidence="8">6.1.1.17</ecNumber>
    </recommendedName>
    <alternativeName>
        <fullName evidence="8">Glutamyl-tRNA synthetase</fullName>
        <shortName evidence="8">GluRS</shortName>
    </alternativeName>
</protein>
<evidence type="ECO:0000313" key="11">
    <source>
        <dbReference type="EMBL" id="RDC65880.1"/>
    </source>
</evidence>
<dbReference type="SUPFAM" id="SSF48163">
    <property type="entry name" value="An anticodon-binding domain of class I aminoacyl-tRNA synthetases"/>
    <property type="match status" value="1"/>
</dbReference>
<dbReference type="HAMAP" id="MF_00022">
    <property type="entry name" value="Glu_tRNA_synth_type1"/>
    <property type="match status" value="1"/>
</dbReference>
<dbReference type="InterPro" id="IPR045462">
    <property type="entry name" value="aa-tRNA-synth_I_cd-bd"/>
</dbReference>
<dbReference type="OrthoDB" id="9807503at2"/>
<evidence type="ECO:0000256" key="4">
    <source>
        <dbReference type="ARBA" id="ARBA00022741"/>
    </source>
</evidence>
<comment type="caution">
    <text evidence="8">Lacks conserved residue(s) required for the propagation of feature annotation.</text>
</comment>
<evidence type="ECO:0000256" key="6">
    <source>
        <dbReference type="ARBA" id="ARBA00022917"/>
    </source>
</evidence>
<comment type="catalytic activity">
    <reaction evidence="8">
        <text>tRNA(Glu) + L-glutamate + ATP = L-glutamyl-tRNA(Glu) + AMP + diphosphate</text>
        <dbReference type="Rhea" id="RHEA:23540"/>
        <dbReference type="Rhea" id="RHEA-COMP:9663"/>
        <dbReference type="Rhea" id="RHEA-COMP:9680"/>
        <dbReference type="ChEBI" id="CHEBI:29985"/>
        <dbReference type="ChEBI" id="CHEBI:30616"/>
        <dbReference type="ChEBI" id="CHEBI:33019"/>
        <dbReference type="ChEBI" id="CHEBI:78442"/>
        <dbReference type="ChEBI" id="CHEBI:78520"/>
        <dbReference type="ChEBI" id="CHEBI:456215"/>
        <dbReference type="EC" id="6.1.1.17"/>
    </reaction>
</comment>
<dbReference type="InterPro" id="IPR014729">
    <property type="entry name" value="Rossmann-like_a/b/a_fold"/>
</dbReference>
<dbReference type="GO" id="GO:0005524">
    <property type="term" value="F:ATP binding"/>
    <property type="evidence" value="ECO:0007669"/>
    <property type="project" value="UniProtKB-UniRule"/>
</dbReference>
<feature type="domain" description="Glutamyl/glutaminyl-tRNA synthetase class Ib catalytic" evidence="9">
    <location>
        <begin position="4"/>
        <end position="349"/>
    </location>
</feature>
<evidence type="ECO:0000256" key="1">
    <source>
        <dbReference type="ARBA" id="ARBA00007894"/>
    </source>
</evidence>
<dbReference type="Pfam" id="PF19269">
    <property type="entry name" value="Anticodon_2"/>
    <property type="match status" value="1"/>
</dbReference>
<feature type="domain" description="Aminoacyl-tRNA synthetase class I anticodon-binding" evidence="10">
    <location>
        <begin position="378"/>
        <end position="504"/>
    </location>
</feature>
<evidence type="ECO:0000313" key="12">
    <source>
        <dbReference type="Proteomes" id="UP000253919"/>
    </source>
</evidence>
<dbReference type="EMBL" id="QASA01000001">
    <property type="protein sequence ID" value="RDC65880.1"/>
    <property type="molecule type" value="Genomic_DNA"/>
</dbReference>
<evidence type="ECO:0000256" key="5">
    <source>
        <dbReference type="ARBA" id="ARBA00022840"/>
    </source>
</evidence>
<evidence type="ECO:0000256" key="3">
    <source>
        <dbReference type="ARBA" id="ARBA00022598"/>
    </source>
</evidence>
<keyword evidence="7 8" id="KW-0030">Aminoacyl-tRNA synthetase</keyword>
<feature type="binding site" evidence="8">
    <location>
        <position position="266"/>
    </location>
    <ligand>
        <name>ATP</name>
        <dbReference type="ChEBI" id="CHEBI:30616"/>
    </ligand>
</feature>
<comment type="function">
    <text evidence="8">Catalyzes the attachment of glutamate to tRNA(Glu) in a two-step reaction: glutamate is first activated by ATP to form Glu-AMP and then transferred to the acceptor end of tRNA(Glu).</text>
</comment>
<keyword evidence="6 8" id="KW-0648">Protein biosynthesis</keyword>
<reference evidence="11 12" key="1">
    <citation type="submission" date="2018-04" db="EMBL/GenBank/DDBJ databases">
        <title>Adhaeribacter sp. HMF7616 genome sequencing and assembly.</title>
        <authorList>
            <person name="Kang H."/>
            <person name="Kang J."/>
            <person name="Cha I."/>
            <person name="Kim H."/>
            <person name="Joh K."/>
        </authorList>
    </citation>
    <scope>NUCLEOTIDE SEQUENCE [LARGE SCALE GENOMIC DNA]</scope>
    <source>
        <strain evidence="11 12">HMF7616</strain>
    </source>
</reference>
<dbReference type="CDD" id="cd00808">
    <property type="entry name" value="GluRS_core"/>
    <property type="match status" value="1"/>
</dbReference>
<dbReference type="InterPro" id="IPR033910">
    <property type="entry name" value="GluRS_core"/>
</dbReference>
<dbReference type="Gene3D" id="1.10.10.350">
    <property type="match status" value="1"/>
</dbReference>